<feature type="transmembrane region" description="Helical" evidence="7">
    <location>
        <begin position="557"/>
        <end position="574"/>
    </location>
</feature>
<dbReference type="SUPFAM" id="SSF63380">
    <property type="entry name" value="Riboflavin synthase domain-like"/>
    <property type="match status" value="1"/>
</dbReference>
<feature type="domain" description="EF-hand" evidence="8">
    <location>
        <begin position="319"/>
        <end position="354"/>
    </location>
</feature>
<feature type="domain" description="EF-hand" evidence="8">
    <location>
        <begin position="239"/>
        <end position="274"/>
    </location>
</feature>
<dbReference type="GO" id="GO:0006952">
    <property type="term" value="P:defense response"/>
    <property type="evidence" value="ECO:0007669"/>
    <property type="project" value="TreeGrafter"/>
</dbReference>
<dbReference type="EnsemblMetazoa" id="XM_011408684.2">
    <property type="protein sequence ID" value="XP_011406986.2"/>
    <property type="gene ID" value="LOC100639077"/>
</dbReference>
<evidence type="ECO:0000256" key="4">
    <source>
        <dbReference type="ARBA" id="ARBA00022989"/>
    </source>
</evidence>
<evidence type="ECO:0000256" key="6">
    <source>
        <dbReference type="ARBA" id="ARBA00023136"/>
    </source>
</evidence>
<dbReference type="SMART" id="SM00054">
    <property type="entry name" value="EFh"/>
    <property type="match status" value="4"/>
</dbReference>
<dbReference type="GO" id="GO:0005509">
    <property type="term" value="F:calcium ion binding"/>
    <property type="evidence" value="ECO:0007669"/>
    <property type="project" value="InterPro"/>
</dbReference>
<dbReference type="eggNOG" id="KOG0039">
    <property type="taxonomic scope" value="Eukaryota"/>
</dbReference>
<evidence type="ECO:0000313" key="10">
    <source>
        <dbReference type="EnsemblMetazoa" id="Aqu2.1.17524_001"/>
    </source>
</evidence>
<dbReference type="PANTHER" id="PTHR11972">
    <property type="entry name" value="NADPH OXIDASE"/>
    <property type="match status" value="1"/>
</dbReference>
<dbReference type="PANTHER" id="PTHR11972:SF58">
    <property type="entry name" value="NADPH OXIDASE 5"/>
    <property type="match status" value="1"/>
</dbReference>
<reference evidence="10" key="2">
    <citation type="submission" date="2017-05" db="UniProtKB">
        <authorList>
            <consortium name="EnsemblMetazoa"/>
        </authorList>
    </citation>
    <scope>IDENTIFICATION</scope>
</reference>
<dbReference type="CDD" id="cd06186">
    <property type="entry name" value="NOX_Duox_like_FAD_NADP"/>
    <property type="match status" value="1"/>
</dbReference>
<dbReference type="Pfam" id="PF01794">
    <property type="entry name" value="Ferric_reduct"/>
    <property type="match status" value="1"/>
</dbReference>
<comment type="subcellular location">
    <subcellularLocation>
        <location evidence="1">Membrane</location>
        <topology evidence="1">Multi-pass membrane protein</topology>
    </subcellularLocation>
</comment>
<dbReference type="GO" id="GO:0042554">
    <property type="term" value="P:superoxide anion generation"/>
    <property type="evidence" value="ECO:0007669"/>
    <property type="project" value="TreeGrafter"/>
</dbReference>
<dbReference type="InterPro" id="IPR050369">
    <property type="entry name" value="RBOH/FRE"/>
</dbReference>
<evidence type="ECO:0000313" key="11">
    <source>
        <dbReference type="Proteomes" id="UP000007879"/>
    </source>
</evidence>
<evidence type="ECO:0000256" key="3">
    <source>
        <dbReference type="ARBA" id="ARBA00022837"/>
    </source>
</evidence>
<dbReference type="InterPro" id="IPR013112">
    <property type="entry name" value="FAD-bd_8"/>
</dbReference>
<keyword evidence="5" id="KW-0560">Oxidoreductase</keyword>
<evidence type="ECO:0000256" key="7">
    <source>
        <dbReference type="SAM" id="Phobius"/>
    </source>
</evidence>
<dbReference type="InterPro" id="IPR018247">
    <property type="entry name" value="EF_Hand_1_Ca_BS"/>
</dbReference>
<evidence type="ECO:0000256" key="5">
    <source>
        <dbReference type="ARBA" id="ARBA00023002"/>
    </source>
</evidence>
<dbReference type="AlphaFoldDB" id="A0A1X7TRF8"/>
<keyword evidence="11" id="KW-1185">Reference proteome</keyword>
<dbReference type="Pfam" id="PF13833">
    <property type="entry name" value="EF-hand_8"/>
    <property type="match status" value="1"/>
</dbReference>
<name>A0A1X7TRF8_AMPQE</name>
<evidence type="ECO:0000259" key="9">
    <source>
        <dbReference type="PROSITE" id="PS51384"/>
    </source>
</evidence>
<dbReference type="Gene3D" id="2.40.30.10">
    <property type="entry name" value="Translation factors"/>
    <property type="match status" value="1"/>
</dbReference>
<keyword evidence="2 7" id="KW-0812">Transmembrane</keyword>
<dbReference type="InterPro" id="IPR013130">
    <property type="entry name" value="Fe3_Rdtase_TM_dom"/>
</dbReference>
<dbReference type="InterPro" id="IPR017927">
    <property type="entry name" value="FAD-bd_FR_type"/>
</dbReference>
<dbReference type="STRING" id="400682.A0A1X7TRF8"/>
<reference evidence="11" key="1">
    <citation type="journal article" date="2010" name="Nature">
        <title>The Amphimedon queenslandica genome and the evolution of animal complexity.</title>
        <authorList>
            <person name="Srivastava M."/>
            <person name="Simakov O."/>
            <person name="Chapman J."/>
            <person name="Fahey B."/>
            <person name="Gauthier M.E."/>
            <person name="Mitros T."/>
            <person name="Richards G.S."/>
            <person name="Conaco C."/>
            <person name="Dacre M."/>
            <person name="Hellsten U."/>
            <person name="Larroux C."/>
            <person name="Putnam N.H."/>
            <person name="Stanke M."/>
            <person name="Adamska M."/>
            <person name="Darling A."/>
            <person name="Degnan S.M."/>
            <person name="Oakley T.H."/>
            <person name="Plachetzki D.C."/>
            <person name="Zhai Y."/>
            <person name="Adamski M."/>
            <person name="Calcino A."/>
            <person name="Cummins S.F."/>
            <person name="Goodstein D.M."/>
            <person name="Harris C."/>
            <person name="Jackson D.J."/>
            <person name="Leys S.P."/>
            <person name="Shu S."/>
            <person name="Woodcroft B.J."/>
            <person name="Vervoort M."/>
            <person name="Kosik K.S."/>
            <person name="Manning G."/>
            <person name="Degnan B.M."/>
            <person name="Rokhsar D.S."/>
        </authorList>
    </citation>
    <scope>NUCLEOTIDE SEQUENCE [LARGE SCALE GENOMIC DNA]</scope>
</reference>
<dbReference type="OrthoDB" id="167398at2759"/>
<dbReference type="Proteomes" id="UP000007879">
    <property type="component" value="Unassembled WGS sequence"/>
</dbReference>
<feature type="domain" description="EF-hand" evidence="8">
    <location>
        <begin position="275"/>
        <end position="310"/>
    </location>
</feature>
<dbReference type="Gene3D" id="1.10.238.10">
    <property type="entry name" value="EF-hand"/>
    <property type="match status" value="2"/>
</dbReference>
<dbReference type="PROSITE" id="PS00018">
    <property type="entry name" value="EF_HAND_1"/>
    <property type="match status" value="3"/>
</dbReference>
<accession>A0A1X7TRF8</accession>
<evidence type="ECO:0008006" key="12">
    <source>
        <dbReference type="Google" id="ProtNLM"/>
    </source>
</evidence>
<dbReference type="Pfam" id="PF08022">
    <property type="entry name" value="FAD_binding_8"/>
    <property type="match status" value="1"/>
</dbReference>
<dbReference type="InParanoid" id="A0A1X7TRF8"/>
<dbReference type="GO" id="GO:0016175">
    <property type="term" value="F:superoxide-generating NAD(P)H oxidase activity"/>
    <property type="evidence" value="ECO:0007669"/>
    <property type="project" value="TreeGrafter"/>
</dbReference>
<dbReference type="PROSITE" id="PS50222">
    <property type="entry name" value="EF_HAND_2"/>
    <property type="match status" value="3"/>
</dbReference>
<feature type="domain" description="FAD-binding FR-type" evidence="9">
    <location>
        <begin position="593"/>
        <end position="743"/>
    </location>
</feature>
<evidence type="ECO:0000256" key="1">
    <source>
        <dbReference type="ARBA" id="ARBA00004141"/>
    </source>
</evidence>
<feature type="transmembrane region" description="Helical" evidence="7">
    <location>
        <begin position="434"/>
        <end position="455"/>
    </location>
</feature>
<protein>
    <recommendedName>
        <fullName evidence="12">NAD(P)H oxidase (H(2)O(2)-forming)</fullName>
    </recommendedName>
</protein>
<dbReference type="CDD" id="cd00051">
    <property type="entry name" value="EFh"/>
    <property type="match status" value="2"/>
</dbReference>
<sequence length="743" mass="84719">MAVYVNHTALNISDSSLSSSAEPIVVSTSKFRFTGSEVIKESDTVITVDENEELSPGTSVKTTGEILEWIRRRLEGHLVVTGRGYVTLGDLKSAVDTDLPGFAYHLFQLIDVHQSGSISQQELIGGLSRLTVKETKHKILSWFETLFIETAGEDQLLQPDEFKKALETDGFLDKLFLLMNVSGSGKMTVPQMLDSLSKLSCVDKDANWLLWFETQFISIAGDDRQIDFEGFRKALHLSQSSFFASRFFSIFDKDGNGSISLNEMINGVTLLMSGTQLDKLKFLFQVYDVDGDGSIDYDELKIILRSCTSESSLRINEENLDTLTNALFDFADADKNGSISFEELKNVFDKYPDIIDNLTISASNWLKPQKFSQNKKLSERLWPSWLSWNRIRNDLSYFIFLSVFFMINIVLFVEAAIRYRKSMFLISIARGAGACLNFTPVVVLILMYRHIATLIRSTRLSFLFPLDKFIKLHKVVGYTIIALSLVHFVAHLANFSYIEIDDSIYSNYSMVHYLFGVGTIGWVYGTAGLTGFLLLIILIIMCVCSLPVVRRKGKFEIFYWSHCLYIMWYIVLILHGPHFWKWFIGPAIVFIIEKIFRSKLFQIIHYGRTYIEEVNLLPSKVTHLSITRPPNFNYQPGDYVFIQIPSITRYEWHPFTISSAPEMSDVFWLHVRGVGSWTNGLYEHYNNTYNDESTTGTAPSSPTATGNILEEGHEDILLLYCVHYNVQCFKGVRDILEFSCPPH</sequence>
<dbReference type="SUPFAM" id="SSF47473">
    <property type="entry name" value="EF-hand"/>
    <property type="match status" value="2"/>
</dbReference>
<feature type="transmembrane region" description="Helical" evidence="7">
    <location>
        <begin position="475"/>
        <end position="493"/>
    </location>
</feature>
<gene>
    <name evidence="10" type="primary">100639077</name>
</gene>
<dbReference type="InterPro" id="IPR002048">
    <property type="entry name" value="EF_hand_dom"/>
</dbReference>
<organism evidence="10">
    <name type="scientific">Amphimedon queenslandica</name>
    <name type="common">Sponge</name>
    <dbReference type="NCBI Taxonomy" id="400682"/>
    <lineage>
        <taxon>Eukaryota</taxon>
        <taxon>Metazoa</taxon>
        <taxon>Porifera</taxon>
        <taxon>Demospongiae</taxon>
        <taxon>Heteroscleromorpha</taxon>
        <taxon>Haplosclerida</taxon>
        <taxon>Niphatidae</taxon>
        <taxon>Amphimedon</taxon>
    </lineage>
</organism>
<dbReference type="FunFam" id="2.40.30.10:FF:000056">
    <property type="entry name" value="NADPH oxidase 5"/>
    <property type="match status" value="1"/>
</dbReference>
<feature type="transmembrane region" description="Helical" evidence="7">
    <location>
        <begin position="531"/>
        <end position="550"/>
    </location>
</feature>
<dbReference type="PROSITE" id="PS51384">
    <property type="entry name" value="FAD_FR"/>
    <property type="match status" value="1"/>
</dbReference>
<feature type="transmembrane region" description="Helical" evidence="7">
    <location>
        <begin position="395"/>
        <end position="413"/>
    </location>
</feature>
<dbReference type="KEGG" id="aqu:100639077"/>
<dbReference type="SFLD" id="SFLDG01169">
    <property type="entry name" value="NADPH_oxidase_subgroup_(NOX)"/>
    <property type="match status" value="1"/>
</dbReference>
<dbReference type="EnsemblMetazoa" id="Aqu2.1.17524_001">
    <property type="protein sequence ID" value="Aqu2.1.17524_001"/>
    <property type="gene ID" value="Aqu2.1.17524"/>
</dbReference>
<proteinExistence type="predicted"/>
<evidence type="ECO:0000256" key="2">
    <source>
        <dbReference type="ARBA" id="ARBA00022692"/>
    </source>
</evidence>
<evidence type="ECO:0000259" key="8">
    <source>
        <dbReference type="PROSITE" id="PS50222"/>
    </source>
</evidence>
<dbReference type="InterPro" id="IPR017938">
    <property type="entry name" value="Riboflavin_synthase-like_b-brl"/>
</dbReference>
<keyword evidence="6 7" id="KW-0472">Membrane</keyword>
<feature type="transmembrane region" description="Helical" evidence="7">
    <location>
        <begin position="505"/>
        <end position="525"/>
    </location>
</feature>
<dbReference type="GO" id="GO:0043020">
    <property type="term" value="C:NADPH oxidase complex"/>
    <property type="evidence" value="ECO:0007669"/>
    <property type="project" value="TreeGrafter"/>
</dbReference>
<keyword evidence="3" id="KW-0106">Calcium</keyword>
<dbReference type="Pfam" id="PF13499">
    <property type="entry name" value="EF-hand_7"/>
    <property type="match status" value="1"/>
</dbReference>
<keyword evidence="4 7" id="KW-1133">Transmembrane helix</keyword>
<dbReference type="InterPro" id="IPR011992">
    <property type="entry name" value="EF-hand-dom_pair"/>
</dbReference>